<comment type="caution">
    <text evidence="2">The sequence shown here is derived from an EMBL/GenBank/DDBJ whole genome shotgun (WGS) entry which is preliminary data.</text>
</comment>
<evidence type="ECO:0000259" key="1">
    <source>
        <dbReference type="Pfam" id="PF04266"/>
    </source>
</evidence>
<dbReference type="SUPFAM" id="SSF88697">
    <property type="entry name" value="PUA domain-like"/>
    <property type="match status" value="1"/>
</dbReference>
<gene>
    <name evidence="2" type="ORF">A3C59_02560</name>
</gene>
<evidence type="ECO:0000313" key="3">
    <source>
        <dbReference type="Proteomes" id="UP000176902"/>
    </source>
</evidence>
<dbReference type="Pfam" id="PF04266">
    <property type="entry name" value="ASCH"/>
    <property type="match status" value="1"/>
</dbReference>
<dbReference type="InterPro" id="IPR015947">
    <property type="entry name" value="PUA-like_sf"/>
</dbReference>
<accession>A0A1F5JMX5</accession>
<dbReference type="EMBL" id="MFCV01000049">
    <property type="protein sequence ID" value="OGE29977.1"/>
    <property type="molecule type" value="Genomic_DNA"/>
</dbReference>
<reference evidence="2 3" key="1">
    <citation type="journal article" date="2016" name="Nat. Commun.">
        <title>Thousands of microbial genomes shed light on interconnected biogeochemical processes in an aquifer system.</title>
        <authorList>
            <person name="Anantharaman K."/>
            <person name="Brown C.T."/>
            <person name="Hug L.A."/>
            <person name="Sharon I."/>
            <person name="Castelle C.J."/>
            <person name="Probst A.J."/>
            <person name="Thomas B.C."/>
            <person name="Singh A."/>
            <person name="Wilkins M.J."/>
            <person name="Karaoz U."/>
            <person name="Brodie E.L."/>
            <person name="Williams K.H."/>
            <person name="Hubbard S.S."/>
            <person name="Banfield J.F."/>
        </authorList>
    </citation>
    <scope>NUCLEOTIDE SEQUENCE [LARGE SCALE GENOMIC DNA]</scope>
</reference>
<protein>
    <recommendedName>
        <fullName evidence="1">ASCH domain-containing protein</fullName>
    </recommendedName>
</protein>
<organism evidence="2 3">
    <name type="scientific">Candidatus Daviesbacteria bacterium RIFCSPHIGHO2_02_FULL_36_13</name>
    <dbReference type="NCBI Taxonomy" id="1797768"/>
    <lineage>
        <taxon>Bacteria</taxon>
        <taxon>Candidatus Daviesiibacteriota</taxon>
    </lineage>
</organism>
<sequence>MQKHLAIFKGNGGELILSGKKTVESRFSKRKSPPFNNISSGDLVYIKPTGKEIIGQFRVQKVIFFDGLEKKDIEEIKLKYGGNIVVEPEYWKKNLDSKYGTLIFISSSTRFLTSPIRIPKKDLRGWVVLG</sequence>
<name>A0A1F5JMX5_9BACT</name>
<proteinExistence type="predicted"/>
<dbReference type="Proteomes" id="UP000176902">
    <property type="component" value="Unassembled WGS sequence"/>
</dbReference>
<dbReference type="InterPro" id="IPR007374">
    <property type="entry name" value="ASCH_domain"/>
</dbReference>
<evidence type="ECO:0000313" key="2">
    <source>
        <dbReference type="EMBL" id="OGE29977.1"/>
    </source>
</evidence>
<dbReference type="AlphaFoldDB" id="A0A1F5JMX5"/>
<dbReference type="STRING" id="1797768.A3C59_02560"/>
<feature type="domain" description="ASCH" evidence="1">
    <location>
        <begin position="13"/>
        <end position="100"/>
    </location>
</feature>